<keyword evidence="2" id="KW-0058">Aromatic hydrocarbons catabolism</keyword>
<protein>
    <submittedName>
        <fullName evidence="6">Pimeloyl-ACP methyl ester carboxylesterase</fullName>
    </submittedName>
</protein>
<comment type="similarity">
    <text evidence="1">Belongs to the peptidase S33 family.</text>
</comment>
<evidence type="ECO:0000259" key="5">
    <source>
        <dbReference type="Pfam" id="PF06441"/>
    </source>
</evidence>
<feature type="active site" description="Proton acceptor" evidence="4">
    <location>
        <position position="344"/>
    </location>
</feature>
<dbReference type="GO" id="GO:0097176">
    <property type="term" value="P:epoxide metabolic process"/>
    <property type="evidence" value="ECO:0007669"/>
    <property type="project" value="TreeGrafter"/>
</dbReference>
<feature type="active site" description="Proton donor" evidence="4">
    <location>
        <position position="291"/>
    </location>
</feature>
<gene>
    <name evidence="6" type="ORF">FHU36_001440</name>
</gene>
<dbReference type="GO" id="GO:0004301">
    <property type="term" value="F:epoxide hydrolase activity"/>
    <property type="evidence" value="ECO:0007669"/>
    <property type="project" value="TreeGrafter"/>
</dbReference>
<evidence type="ECO:0000256" key="2">
    <source>
        <dbReference type="ARBA" id="ARBA00022797"/>
    </source>
</evidence>
<evidence type="ECO:0000256" key="4">
    <source>
        <dbReference type="PIRSR" id="PIRSR001112-1"/>
    </source>
</evidence>
<dbReference type="PRINTS" id="PR00412">
    <property type="entry name" value="EPOXHYDRLASE"/>
</dbReference>
<dbReference type="PANTHER" id="PTHR21661:SF35">
    <property type="entry name" value="EPOXIDE HYDROLASE"/>
    <property type="match status" value="1"/>
</dbReference>
<organism evidence="6 7">
    <name type="scientific">Nonomuraea muscovyensis</name>
    <dbReference type="NCBI Taxonomy" id="1124761"/>
    <lineage>
        <taxon>Bacteria</taxon>
        <taxon>Bacillati</taxon>
        <taxon>Actinomycetota</taxon>
        <taxon>Actinomycetes</taxon>
        <taxon>Streptosporangiales</taxon>
        <taxon>Streptosporangiaceae</taxon>
        <taxon>Nonomuraea</taxon>
    </lineage>
</organism>
<evidence type="ECO:0000256" key="1">
    <source>
        <dbReference type="ARBA" id="ARBA00010088"/>
    </source>
</evidence>
<dbReference type="InterPro" id="IPR000639">
    <property type="entry name" value="Epox_hydrolase-like"/>
</dbReference>
<name>A0A7X0EXR6_9ACTN</name>
<dbReference type="Gene3D" id="3.40.50.1820">
    <property type="entry name" value="alpha/beta hydrolase"/>
    <property type="match status" value="1"/>
</dbReference>
<accession>A0A7X0EXR6</accession>
<reference evidence="6 7" key="1">
    <citation type="submission" date="2020-08" db="EMBL/GenBank/DDBJ databases">
        <title>Sequencing the genomes of 1000 actinobacteria strains.</title>
        <authorList>
            <person name="Klenk H.-P."/>
        </authorList>
    </citation>
    <scope>NUCLEOTIDE SEQUENCE [LARGE SCALE GENOMIC DNA]</scope>
    <source>
        <strain evidence="6 7">DSM 45913</strain>
    </source>
</reference>
<evidence type="ECO:0000256" key="3">
    <source>
        <dbReference type="ARBA" id="ARBA00022801"/>
    </source>
</evidence>
<keyword evidence="3" id="KW-0378">Hydrolase</keyword>
<evidence type="ECO:0000313" key="7">
    <source>
        <dbReference type="Proteomes" id="UP000583800"/>
    </source>
</evidence>
<dbReference type="RefSeq" id="WP_185082965.1">
    <property type="nucleotide sequence ID" value="NZ_JACHJB010000001.1"/>
</dbReference>
<feature type="domain" description="Epoxide hydrolase N-terminal" evidence="5">
    <location>
        <begin position="8"/>
        <end position="112"/>
    </location>
</feature>
<feature type="active site" description="Nucleophile" evidence="4">
    <location>
        <position position="171"/>
    </location>
</feature>
<dbReference type="PANTHER" id="PTHR21661">
    <property type="entry name" value="EPOXIDE HYDROLASE 1-RELATED"/>
    <property type="match status" value="1"/>
</dbReference>
<dbReference type="InterPro" id="IPR016292">
    <property type="entry name" value="Epoxide_hydrolase"/>
</dbReference>
<evidence type="ECO:0000313" key="6">
    <source>
        <dbReference type="EMBL" id="MBB6344931.1"/>
    </source>
</evidence>
<dbReference type="AlphaFoldDB" id="A0A7X0EXR6"/>
<dbReference type="Pfam" id="PF06441">
    <property type="entry name" value="EHN"/>
    <property type="match status" value="1"/>
</dbReference>
<comment type="caution">
    <text evidence="6">The sequence shown here is derived from an EMBL/GenBank/DDBJ whole genome shotgun (WGS) entry which is preliminary data.</text>
</comment>
<dbReference type="InterPro" id="IPR010497">
    <property type="entry name" value="Epoxide_hydro_N"/>
</dbReference>
<sequence>MAQDNTPVPFRVDVPQSELDDLRARLSATRWPAELPGVGWDRGTPLAHVKELADYWGSGFDWRAQERRLNELPQFTAVIDGQRIHFAHIRSDDPDALPLMLLHGWPGSFLEFLDVIEPLRKDFHLVIPSIPGFTFSAPLAESGWTAARIAGAFVQLMALLGYERYGVQGGDTGAFVAPEIGHLDAERVAGVHLSAVLSFPAGDEEEDARLSDVERRRIEELDEATAGYVAIQSRSPQTLAYGLTDSPAGLLAWIAEIFHRWAGGPVDRDRFLANVTLYWLTRTAGSSAQVYYEQSNDPAAWMPKPRGTVPTGVLLAASHEYAIRPYAERDHAIVHWSQQETGGHFFALEEPELFAEDVRAFFHSLT</sequence>
<keyword evidence="7" id="KW-1185">Reference proteome</keyword>
<dbReference type="SUPFAM" id="SSF53474">
    <property type="entry name" value="alpha/beta-Hydrolases"/>
    <property type="match status" value="1"/>
</dbReference>
<dbReference type="EMBL" id="JACHJB010000001">
    <property type="protein sequence ID" value="MBB6344931.1"/>
    <property type="molecule type" value="Genomic_DNA"/>
</dbReference>
<proteinExistence type="inferred from homology"/>
<dbReference type="InterPro" id="IPR029058">
    <property type="entry name" value="AB_hydrolase_fold"/>
</dbReference>
<dbReference type="PIRSF" id="PIRSF001112">
    <property type="entry name" value="Epoxide_hydrolase"/>
    <property type="match status" value="1"/>
</dbReference>
<dbReference type="Proteomes" id="UP000583800">
    <property type="component" value="Unassembled WGS sequence"/>
</dbReference>